<dbReference type="PANTHER" id="PTHR12510">
    <property type="entry name" value="TROPONIN C-AKIN-1 PROTEIN"/>
    <property type="match status" value="1"/>
</dbReference>
<dbReference type="GO" id="GO:0016740">
    <property type="term" value="F:transferase activity"/>
    <property type="evidence" value="ECO:0007669"/>
    <property type="project" value="UniProtKB-KW"/>
</dbReference>
<organism evidence="5 6">
    <name type="scientific">Vibrio bivalvicida</name>
    <dbReference type="NCBI Taxonomy" id="1276888"/>
    <lineage>
        <taxon>Bacteria</taxon>
        <taxon>Pseudomonadati</taxon>
        <taxon>Pseudomonadota</taxon>
        <taxon>Gammaproteobacteria</taxon>
        <taxon>Vibrionales</taxon>
        <taxon>Vibrionaceae</taxon>
        <taxon>Vibrio</taxon>
        <taxon>Vibrio oreintalis group</taxon>
    </lineage>
</organism>
<evidence type="ECO:0000313" key="5">
    <source>
        <dbReference type="EMBL" id="OAJ94652.1"/>
    </source>
</evidence>
<dbReference type="FunFam" id="3.10.490.10:FF:000001">
    <property type="entry name" value="Gamma-glutamylcyclotransferase ytfP"/>
    <property type="match status" value="1"/>
</dbReference>
<gene>
    <name evidence="5" type="ORF">APB76_08460</name>
</gene>
<evidence type="ECO:0000259" key="4">
    <source>
        <dbReference type="Pfam" id="PF06094"/>
    </source>
</evidence>
<dbReference type="GO" id="GO:0061929">
    <property type="term" value="F:gamma-glutamylaminecyclotransferase activity"/>
    <property type="evidence" value="ECO:0007669"/>
    <property type="project" value="InterPro"/>
</dbReference>
<evidence type="ECO:0000256" key="1">
    <source>
        <dbReference type="ARBA" id="ARBA00008861"/>
    </source>
</evidence>
<name>A0A177Y1A4_9VIBR</name>
<comment type="caution">
    <text evidence="5">The sequence shown here is derived from an EMBL/GenBank/DDBJ whole genome shotgun (WGS) entry which is preliminary data.</text>
</comment>
<dbReference type="RefSeq" id="WP_054962803.1">
    <property type="nucleotide sequence ID" value="NZ_LLEI02000022.1"/>
</dbReference>
<reference evidence="5 6" key="1">
    <citation type="journal article" date="2016" name="Syst. Appl. Microbiol.">
        <title>Vibrio bivalvicida sp. nov., a novel larval pathogen for bivalve molluscs reared in a hatchery.</title>
        <authorList>
            <person name="Dubert J."/>
            <person name="Romalde J.L."/>
            <person name="Prado S."/>
            <person name="Barja J.L."/>
        </authorList>
    </citation>
    <scope>NUCLEOTIDE SEQUENCE [LARGE SCALE GENOMIC DNA]</scope>
    <source>
        <strain evidence="5 6">605</strain>
    </source>
</reference>
<dbReference type="Proteomes" id="UP000078406">
    <property type="component" value="Unassembled WGS sequence"/>
</dbReference>
<comment type="similarity">
    <text evidence="1 3">Belongs to the gamma-glutamylcyclotransferase family.</text>
</comment>
<dbReference type="GO" id="GO:0005829">
    <property type="term" value="C:cytosol"/>
    <property type="evidence" value="ECO:0007669"/>
    <property type="project" value="TreeGrafter"/>
</dbReference>
<dbReference type="EMBL" id="LLEI02000022">
    <property type="protein sequence ID" value="OAJ94652.1"/>
    <property type="molecule type" value="Genomic_DNA"/>
</dbReference>
<sequence length="115" mass="13334">MQQLVFVYGTLRQGQSNHHLLAHSEWLGKYATPPIYSLYDLGAYPAVVDGHSVIYGEVYRVDDQTLRQLDLLEDVPITYRREQIDTPFGLAWMYIYQQAHQLETLISSGDWCQKV</sequence>
<protein>
    <recommendedName>
        <fullName evidence="3">Gamma-glutamylcyclotransferase family protein</fullName>
    </recommendedName>
</protein>
<dbReference type="CDD" id="cd06661">
    <property type="entry name" value="GGCT_like"/>
    <property type="match status" value="1"/>
</dbReference>
<feature type="active site" description="Proton acceptor" evidence="2">
    <location>
        <position position="73"/>
    </location>
</feature>
<dbReference type="AlphaFoldDB" id="A0A177Y1A4"/>
<evidence type="ECO:0000256" key="2">
    <source>
        <dbReference type="PIRSR" id="PIRSR639126-1"/>
    </source>
</evidence>
<dbReference type="InterPro" id="IPR013024">
    <property type="entry name" value="GGCT-like"/>
</dbReference>
<dbReference type="InterPro" id="IPR039126">
    <property type="entry name" value="GGACT"/>
</dbReference>
<dbReference type="Pfam" id="PF06094">
    <property type="entry name" value="GGACT"/>
    <property type="match status" value="1"/>
</dbReference>
<dbReference type="InterPro" id="IPR009288">
    <property type="entry name" value="AIG2-like_dom"/>
</dbReference>
<evidence type="ECO:0000313" key="6">
    <source>
        <dbReference type="Proteomes" id="UP000078406"/>
    </source>
</evidence>
<feature type="domain" description="Gamma-glutamylcyclotransferase AIG2-like" evidence="4">
    <location>
        <begin position="5"/>
        <end position="112"/>
    </location>
</feature>
<dbReference type="PANTHER" id="PTHR12510:SF4">
    <property type="entry name" value="GAMMA-GLUTAMYLAMINECYCLOTRANSFERASE"/>
    <property type="match status" value="1"/>
</dbReference>
<proteinExistence type="inferred from homology"/>
<keyword evidence="5" id="KW-0808">Transferase</keyword>
<dbReference type="SUPFAM" id="SSF110857">
    <property type="entry name" value="Gamma-glutamyl cyclotransferase-like"/>
    <property type="match status" value="1"/>
</dbReference>
<evidence type="ECO:0000256" key="3">
    <source>
        <dbReference type="RuleBase" id="RU367036"/>
    </source>
</evidence>
<dbReference type="InterPro" id="IPR036568">
    <property type="entry name" value="GGCT-like_sf"/>
</dbReference>
<accession>A0A177Y1A4</accession>
<dbReference type="Gene3D" id="3.10.490.10">
    <property type="entry name" value="Gamma-glutamyl cyclotransferase-like"/>
    <property type="match status" value="1"/>
</dbReference>